<dbReference type="PROSITE" id="PS50889">
    <property type="entry name" value="S4"/>
    <property type="match status" value="1"/>
</dbReference>
<dbReference type="InterPro" id="IPR006225">
    <property type="entry name" value="PsdUridine_synth_RluC/D"/>
</dbReference>
<evidence type="ECO:0000256" key="8">
    <source>
        <dbReference type="RuleBase" id="RU362028"/>
    </source>
</evidence>
<organism evidence="10 11">
    <name type="scientific">Polymorphum gilvum (strain LMG 25793 / CGMCC 1.9160 / SL003B-26A1)</name>
    <dbReference type="NCBI Taxonomy" id="991905"/>
    <lineage>
        <taxon>Bacteria</taxon>
        <taxon>Pseudomonadati</taxon>
        <taxon>Pseudomonadota</taxon>
        <taxon>Alphaproteobacteria</taxon>
        <taxon>Rhodobacterales</taxon>
        <taxon>Paracoccaceae</taxon>
        <taxon>Polymorphum</taxon>
    </lineage>
</organism>
<keyword evidence="11" id="KW-1185">Reference proteome</keyword>
<dbReference type="SUPFAM" id="SSF55174">
    <property type="entry name" value="Alpha-L RNA-binding motif"/>
    <property type="match status" value="1"/>
</dbReference>
<evidence type="ECO:0000256" key="6">
    <source>
        <dbReference type="PIRSR" id="PIRSR606225-1"/>
    </source>
</evidence>
<comment type="function">
    <text evidence="5">Responsible for synthesis of pseudouridine from uracil at positions 1911, 1915 and 1917 in 23S ribosomal RNA.</text>
</comment>
<dbReference type="GO" id="GO:0000455">
    <property type="term" value="P:enzyme-directed rRNA pseudouridine synthesis"/>
    <property type="evidence" value="ECO:0007669"/>
    <property type="project" value="TreeGrafter"/>
</dbReference>
<dbReference type="EMBL" id="CP002568">
    <property type="protein sequence ID" value="ADZ69368.1"/>
    <property type="molecule type" value="Genomic_DNA"/>
</dbReference>
<dbReference type="Gene3D" id="3.30.2350.10">
    <property type="entry name" value="Pseudouridine synthase"/>
    <property type="match status" value="1"/>
</dbReference>
<dbReference type="EC" id="5.4.99.-" evidence="8"/>
<dbReference type="Proteomes" id="UP000008130">
    <property type="component" value="Chromosome"/>
</dbReference>
<sequence length="346" mass="37284">MNETSPEARHTGLSDGPDARFTLQVGAEDAGKRLDAVLAAHLADLSRTRVQALIRSGEVTVDGGKIVEPKYRVNEGATLALGLPEPEEAEPKGEDIPLVVVYEDDDLIVIDKPAGLVVHPGAGNWTGTLVNALIRHCGDSLSGIGGVRRPGIVHRLDKETSGLLVVAKTDAAHKGLSEQFADHGRSGPLERAYAALVWGAPATLRGTVDANLARSDANRQKISVVRNGGRHAVTHWQVLERFGPADQPAVASLLECRLETGRTHQIRVHMAHIGHPLIGDQIYGAGFRTKANRFPEPIRTHVGGFPRQALHAGLLAFAHPRTGETLRFESPYPDDFQQLLGALRKF</sequence>
<dbReference type="InterPro" id="IPR006145">
    <property type="entry name" value="PsdUridine_synth_RsuA/RluA"/>
</dbReference>
<gene>
    <name evidence="10" type="ordered locus">SL003B_0940</name>
</gene>
<dbReference type="KEGG" id="pgv:SL003B_0940"/>
<dbReference type="HOGENOM" id="CLU_016902_4_1_5"/>
<dbReference type="OrthoDB" id="9807829at2"/>
<evidence type="ECO:0000256" key="2">
    <source>
        <dbReference type="ARBA" id="ARBA00022884"/>
    </source>
</evidence>
<comment type="catalytic activity">
    <reaction evidence="4">
        <text>uridine(1911/1915/1917) in 23S rRNA = pseudouridine(1911/1915/1917) in 23S rRNA</text>
        <dbReference type="Rhea" id="RHEA:42524"/>
        <dbReference type="Rhea" id="RHEA-COMP:10097"/>
        <dbReference type="Rhea" id="RHEA-COMP:10098"/>
        <dbReference type="ChEBI" id="CHEBI:65314"/>
        <dbReference type="ChEBI" id="CHEBI:65315"/>
        <dbReference type="EC" id="5.4.99.23"/>
    </reaction>
</comment>
<evidence type="ECO:0000256" key="5">
    <source>
        <dbReference type="ARBA" id="ARBA00056072"/>
    </source>
</evidence>
<dbReference type="CDD" id="cd02869">
    <property type="entry name" value="PseudoU_synth_RluA_like"/>
    <property type="match status" value="1"/>
</dbReference>
<name>F2IX77_POLGS</name>
<dbReference type="PANTHER" id="PTHR21600">
    <property type="entry name" value="MITOCHONDRIAL RNA PSEUDOURIDINE SYNTHASE"/>
    <property type="match status" value="1"/>
</dbReference>
<dbReference type="NCBIfam" id="TIGR00005">
    <property type="entry name" value="rluA_subfam"/>
    <property type="match status" value="1"/>
</dbReference>
<dbReference type="GO" id="GO:0160140">
    <property type="term" value="F:23S rRNA pseudouridine(1911/1915/1917) synthase activity"/>
    <property type="evidence" value="ECO:0007669"/>
    <property type="project" value="UniProtKB-EC"/>
</dbReference>
<dbReference type="FunFam" id="3.30.2350.10:FF:000006">
    <property type="entry name" value="Pseudouridine synthase"/>
    <property type="match status" value="1"/>
</dbReference>
<dbReference type="InterPro" id="IPR036986">
    <property type="entry name" value="S4_RNA-bd_sf"/>
</dbReference>
<feature type="domain" description="RNA-binding S4" evidence="9">
    <location>
        <begin position="32"/>
        <end position="97"/>
    </location>
</feature>
<keyword evidence="2 7" id="KW-0694">RNA-binding</keyword>
<dbReference type="PROSITE" id="PS01129">
    <property type="entry name" value="PSI_RLU"/>
    <property type="match status" value="1"/>
</dbReference>
<proteinExistence type="inferred from homology"/>
<evidence type="ECO:0000259" key="9">
    <source>
        <dbReference type="SMART" id="SM00363"/>
    </source>
</evidence>
<accession>F2IX77</accession>
<dbReference type="InterPro" id="IPR006224">
    <property type="entry name" value="PsdUridine_synth_RluA-like_CS"/>
</dbReference>
<dbReference type="SUPFAM" id="SSF55120">
    <property type="entry name" value="Pseudouridine synthase"/>
    <property type="match status" value="1"/>
</dbReference>
<evidence type="ECO:0000256" key="7">
    <source>
        <dbReference type="PROSITE-ProRule" id="PRU00182"/>
    </source>
</evidence>
<evidence type="ECO:0000313" key="11">
    <source>
        <dbReference type="Proteomes" id="UP000008130"/>
    </source>
</evidence>
<dbReference type="Pfam" id="PF01479">
    <property type="entry name" value="S4"/>
    <property type="match status" value="1"/>
</dbReference>
<dbReference type="InterPro" id="IPR002942">
    <property type="entry name" value="S4_RNA-bd"/>
</dbReference>
<dbReference type="Gene3D" id="3.10.290.10">
    <property type="entry name" value="RNA-binding S4 domain"/>
    <property type="match status" value="1"/>
</dbReference>
<dbReference type="eggNOG" id="COG0564">
    <property type="taxonomic scope" value="Bacteria"/>
</dbReference>
<comment type="catalytic activity">
    <reaction evidence="8">
        <text>a uridine in RNA = a pseudouridine in RNA</text>
        <dbReference type="Rhea" id="RHEA:48348"/>
        <dbReference type="Rhea" id="RHEA-COMP:12068"/>
        <dbReference type="Rhea" id="RHEA-COMP:12069"/>
        <dbReference type="ChEBI" id="CHEBI:65314"/>
        <dbReference type="ChEBI" id="CHEBI:65315"/>
    </reaction>
</comment>
<evidence type="ECO:0000256" key="3">
    <source>
        <dbReference type="ARBA" id="ARBA00023235"/>
    </source>
</evidence>
<dbReference type="PANTHER" id="PTHR21600:SF44">
    <property type="entry name" value="RIBOSOMAL LARGE SUBUNIT PSEUDOURIDINE SYNTHASE D"/>
    <property type="match status" value="1"/>
</dbReference>
<dbReference type="InterPro" id="IPR050188">
    <property type="entry name" value="RluA_PseudoU_synthase"/>
</dbReference>
<keyword evidence="3 8" id="KW-0413">Isomerase</keyword>
<dbReference type="RefSeq" id="WP_013651686.1">
    <property type="nucleotide sequence ID" value="NC_015259.1"/>
</dbReference>
<comment type="similarity">
    <text evidence="1 8">Belongs to the pseudouridine synthase RluA family.</text>
</comment>
<dbReference type="STRING" id="991905.SL003B_0940"/>
<dbReference type="GO" id="GO:0003723">
    <property type="term" value="F:RNA binding"/>
    <property type="evidence" value="ECO:0007669"/>
    <property type="project" value="UniProtKB-KW"/>
</dbReference>
<dbReference type="Pfam" id="PF00849">
    <property type="entry name" value="PseudoU_synth_2"/>
    <property type="match status" value="1"/>
</dbReference>
<dbReference type="InterPro" id="IPR020103">
    <property type="entry name" value="PsdUridine_synth_cat_dom_sf"/>
</dbReference>
<evidence type="ECO:0000256" key="4">
    <source>
        <dbReference type="ARBA" id="ARBA00036882"/>
    </source>
</evidence>
<feature type="active site" evidence="6">
    <location>
        <position position="157"/>
    </location>
</feature>
<protein>
    <recommendedName>
        <fullName evidence="8">Pseudouridine synthase</fullName>
        <ecNumber evidence="8">5.4.99.-</ecNumber>
    </recommendedName>
</protein>
<dbReference type="SMART" id="SM00363">
    <property type="entry name" value="S4"/>
    <property type="match status" value="1"/>
</dbReference>
<evidence type="ECO:0000256" key="1">
    <source>
        <dbReference type="ARBA" id="ARBA00010876"/>
    </source>
</evidence>
<dbReference type="CDD" id="cd00165">
    <property type="entry name" value="S4"/>
    <property type="match status" value="1"/>
</dbReference>
<dbReference type="PATRIC" id="fig|991905.3.peg.952"/>
<dbReference type="AlphaFoldDB" id="F2IX77"/>
<reference evidence="10 11" key="1">
    <citation type="journal article" date="2011" name="J. Bacteriol.">
        <title>Complete genome sequence of Polymorphum gilvum SL003B-26A1T, a crude oil-degrading bacterium from oil-polluted saline soil.</title>
        <authorList>
            <person name="Li S.G."/>
            <person name="Tang Y.Q."/>
            <person name="Nie Y."/>
            <person name="Cai M."/>
            <person name="Wu X.L."/>
        </authorList>
    </citation>
    <scope>NUCLEOTIDE SEQUENCE [LARGE SCALE GENOMIC DNA]</scope>
    <source>
        <strain evidence="11">LMG 25793 / CGMCC 1.9160 / SL003B-26A1</strain>
    </source>
</reference>
<evidence type="ECO:0000313" key="10">
    <source>
        <dbReference type="EMBL" id="ADZ69368.1"/>
    </source>
</evidence>